<evidence type="ECO:0000313" key="3">
    <source>
        <dbReference type="Proteomes" id="UP001434419"/>
    </source>
</evidence>
<organism evidence="2 3">
    <name type="scientific">Lactobacillus crispatus</name>
    <dbReference type="NCBI Taxonomy" id="47770"/>
    <lineage>
        <taxon>Bacteria</taxon>
        <taxon>Bacillati</taxon>
        <taxon>Bacillota</taxon>
        <taxon>Bacilli</taxon>
        <taxon>Lactobacillales</taxon>
        <taxon>Lactobacillaceae</taxon>
        <taxon>Lactobacillus</taxon>
    </lineage>
</organism>
<feature type="compositionally biased region" description="Low complexity" evidence="1">
    <location>
        <begin position="115"/>
        <end position="134"/>
    </location>
</feature>
<dbReference type="Proteomes" id="UP001434419">
    <property type="component" value="Unassembled WGS sequence"/>
</dbReference>
<feature type="compositionally biased region" description="Polar residues" evidence="1">
    <location>
        <begin position="97"/>
        <end position="106"/>
    </location>
</feature>
<protein>
    <submittedName>
        <fullName evidence="2">Uncharacterized protein</fullName>
    </submittedName>
</protein>
<reference evidence="2" key="1">
    <citation type="submission" date="2024-06" db="EMBL/GenBank/DDBJ databases">
        <title>Vaginal Lactobacillus fatty acid response mechanisms reveal a metabolite-targeted strategy for bacterial vaginosis treatment.</title>
        <authorList>
            <person name="Zhu M."/>
            <person name="Blainey P.C."/>
            <person name="Bloom S.M."/>
            <person name="Kwon D.S."/>
        </authorList>
    </citation>
    <scope>NUCLEOTIDE SEQUENCE</scope>
    <source>
        <strain evidence="2">194_F1_1</strain>
    </source>
</reference>
<feature type="compositionally biased region" description="Pro residues" evidence="1">
    <location>
        <begin position="200"/>
        <end position="226"/>
    </location>
</feature>
<feature type="compositionally biased region" description="Basic and acidic residues" evidence="1">
    <location>
        <begin position="72"/>
        <end position="82"/>
    </location>
</feature>
<dbReference type="EMBL" id="JBETVU010000007">
    <property type="protein sequence ID" value="MES5148512.1"/>
    <property type="molecule type" value="Genomic_DNA"/>
</dbReference>
<sequence>MRFLSQKTLDQYQRSKLFNLIHNYHPLVTDEPPMIVKRFYTPEEEKQREMAQNQQRGNNMRSTNQRKNLRRRSMEDATDHRPQNNNFNNNFNTGNNQPPVSQSTQMGDALSEFMSSNNNFMDNNSNDLNNADNSGFPKMNSLPEPVNKPMNPRPAMKNNGGSFNQQQPQAQFNTPNTNAEQADGTPNMPQQNMYNAPQQQPEPEPTQPAPQQQPEPEPTQPAPQQQPEPQETQAPTPTPQPEPEPQNQETEAPAPQPEPEPQTQETEAPASQPQEDETTSDTVVPADNSKEFAEDDETYQRITSAIKTRDFVERMNQIEIALNTNLKNLPCKRFNLIMLQNGAIQKVNGSIPHDQKFHMNLESGLFFQSFSRVVIGKYMDISLIPRVTVNNQTKPVKNLNICPESWTKDNKYKDLIIQGNYQYCYYNTDMEKFIESLKRFTFDVMDLGTAKIFELLQIPVMPD</sequence>
<evidence type="ECO:0000256" key="1">
    <source>
        <dbReference type="SAM" id="MobiDB-lite"/>
    </source>
</evidence>
<feature type="region of interest" description="Disordered" evidence="1">
    <location>
        <begin position="44"/>
        <end position="296"/>
    </location>
</feature>
<keyword evidence="3" id="KW-1185">Reference proteome</keyword>
<name>A0ABV2B5G2_9LACO</name>
<feature type="compositionally biased region" description="Polar residues" evidence="1">
    <location>
        <begin position="159"/>
        <end position="180"/>
    </location>
</feature>
<accession>A0ABV2B5G2</accession>
<feature type="compositionally biased region" description="Low complexity" evidence="1">
    <location>
        <begin position="84"/>
        <end position="96"/>
    </location>
</feature>
<gene>
    <name evidence="2" type="ORF">ABVC42_00870</name>
</gene>
<comment type="caution">
    <text evidence="2">The sequence shown here is derived from an EMBL/GenBank/DDBJ whole genome shotgun (WGS) entry which is preliminary data.</text>
</comment>
<proteinExistence type="predicted"/>
<feature type="compositionally biased region" description="Low complexity" evidence="1">
    <location>
        <begin position="261"/>
        <end position="270"/>
    </location>
</feature>
<evidence type="ECO:0000313" key="2">
    <source>
        <dbReference type="EMBL" id="MES5148512.1"/>
    </source>
</evidence>
<feature type="compositionally biased region" description="Polar residues" evidence="1">
    <location>
        <begin position="50"/>
        <end position="66"/>
    </location>
</feature>
<dbReference type="RefSeq" id="WP_224061608.1">
    <property type="nucleotide sequence ID" value="NZ_CP083390.1"/>
</dbReference>